<dbReference type="GO" id="GO:0043531">
    <property type="term" value="F:ADP binding"/>
    <property type="evidence" value="ECO:0007669"/>
    <property type="project" value="InterPro"/>
</dbReference>
<dbReference type="SUPFAM" id="SSF52200">
    <property type="entry name" value="Toll/Interleukin receptor TIR domain"/>
    <property type="match status" value="1"/>
</dbReference>
<evidence type="ECO:0000313" key="6">
    <source>
        <dbReference type="EMBL" id="BAT80135.1"/>
    </source>
</evidence>
<dbReference type="Gene3D" id="1.10.8.430">
    <property type="entry name" value="Helical domain of apoptotic protease-activating factors"/>
    <property type="match status" value="1"/>
</dbReference>
<dbReference type="AlphaFoldDB" id="A0A0S3RHU7"/>
<keyword evidence="1" id="KW-0433">Leucine-rich repeat</keyword>
<dbReference type="Proteomes" id="UP000291084">
    <property type="component" value="Chromosome 2"/>
</dbReference>
<evidence type="ECO:0000256" key="3">
    <source>
        <dbReference type="ARBA" id="ARBA00022821"/>
    </source>
</evidence>
<evidence type="ECO:0000256" key="4">
    <source>
        <dbReference type="ARBA" id="ARBA00023027"/>
    </source>
</evidence>
<dbReference type="Gene3D" id="3.40.50.300">
    <property type="entry name" value="P-loop containing nucleotide triphosphate hydrolases"/>
    <property type="match status" value="1"/>
</dbReference>
<dbReference type="FunFam" id="3.40.50.10140:FF:000007">
    <property type="entry name" value="Disease resistance protein (TIR-NBS-LRR class)"/>
    <property type="match status" value="1"/>
</dbReference>
<dbReference type="Gene3D" id="3.40.50.10140">
    <property type="entry name" value="Toll/interleukin-1 receptor homology (TIR) domain"/>
    <property type="match status" value="1"/>
</dbReference>
<name>A0A0S3RHU7_PHAAN</name>
<dbReference type="InterPro" id="IPR011713">
    <property type="entry name" value="Leu-rich_rpt_3"/>
</dbReference>
<dbReference type="PROSITE" id="PS50104">
    <property type="entry name" value="TIR"/>
    <property type="match status" value="1"/>
</dbReference>
<evidence type="ECO:0000259" key="5">
    <source>
        <dbReference type="PROSITE" id="PS50104"/>
    </source>
</evidence>
<keyword evidence="2" id="KW-0677">Repeat</keyword>
<dbReference type="Gene3D" id="3.80.10.10">
    <property type="entry name" value="Ribonuclease Inhibitor"/>
    <property type="match status" value="3"/>
</dbReference>
<keyword evidence="7" id="KW-1185">Reference proteome</keyword>
<evidence type="ECO:0000256" key="2">
    <source>
        <dbReference type="ARBA" id="ARBA00022737"/>
    </source>
</evidence>
<dbReference type="SUPFAM" id="SSF46785">
    <property type="entry name" value="Winged helix' DNA-binding domain"/>
    <property type="match status" value="1"/>
</dbReference>
<dbReference type="GO" id="GO:0007165">
    <property type="term" value="P:signal transduction"/>
    <property type="evidence" value="ECO:0007669"/>
    <property type="project" value="InterPro"/>
</dbReference>
<dbReference type="GO" id="GO:0006952">
    <property type="term" value="P:defense response"/>
    <property type="evidence" value="ECO:0007669"/>
    <property type="project" value="UniProtKB-KW"/>
</dbReference>
<feature type="domain" description="TIR" evidence="5">
    <location>
        <begin position="40"/>
        <end position="203"/>
    </location>
</feature>
<organism evidence="6 7">
    <name type="scientific">Vigna angularis var. angularis</name>
    <dbReference type="NCBI Taxonomy" id="157739"/>
    <lineage>
        <taxon>Eukaryota</taxon>
        <taxon>Viridiplantae</taxon>
        <taxon>Streptophyta</taxon>
        <taxon>Embryophyta</taxon>
        <taxon>Tracheophyta</taxon>
        <taxon>Spermatophyta</taxon>
        <taxon>Magnoliopsida</taxon>
        <taxon>eudicotyledons</taxon>
        <taxon>Gunneridae</taxon>
        <taxon>Pentapetalae</taxon>
        <taxon>rosids</taxon>
        <taxon>fabids</taxon>
        <taxon>Fabales</taxon>
        <taxon>Fabaceae</taxon>
        <taxon>Papilionoideae</taxon>
        <taxon>50 kb inversion clade</taxon>
        <taxon>NPAAA clade</taxon>
        <taxon>indigoferoid/millettioid clade</taxon>
        <taxon>Phaseoleae</taxon>
        <taxon>Vigna</taxon>
    </lineage>
</organism>
<dbReference type="InterPro" id="IPR036390">
    <property type="entry name" value="WH_DNA-bd_sf"/>
</dbReference>
<dbReference type="PANTHER" id="PTHR11017">
    <property type="entry name" value="LEUCINE-RICH REPEAT-CONTAINING PROTEIN"/>
    <property type="match status" value="1"/>
</dbReference>
<dbReference type="InterPro" id="IPR035897">
    <property type="entry name" value="Toll_tir_struct_dom_sf"/>
</dbReference>
<accession>A0A0S3RHU7</accession>
<dbReference type="Pfam" id="PF00931">
    <property type="entry name" value="NB-ARC"/>
    <property type="match status" value="1"/>
</dbReference>
<evidence type="ECO:0000313" key="7">
    <source>
        <dbReference type="Proteomes" id="UP000291084"/>
    </source>
</evidence>
<dbReference type="Pfam" id="PF23282">
    <property type="entry name" value="WHD_ROQ1"/>
    <property type="match status" value="1"/>
</dbReference>
<dbReference type="InterPro" id="IPR042197">
    <property type="entry name" value="Apaf_helical"/>
</dbReference>
<reference evidence="6 7" key="1">
    <citation type="journal article" date="2015" name="Sci. Rep.">
        <title>The power of single molecule real-time sequencing technology in the de novo assembly of a eukaryotic genome.</title>
        <authorList>
            <person name="Sakai H."/>
            <person name="Naito K."/>
            <person name="Ogiso-Tanaka E."/>
            <person name="Takahashi Y."/>
            <person name="Iseki K."/>
            <person name="Muto C."/>
            <person name="Satou K."/>
            <person name="Teruya K."/>
            <person name="Shiroma A."/>
            <person name="Shimoji M."/>
            <person name="Hirano T."/>
            <person name="Itoh T."/>
            <person name="Kaga A."/>
            <person name="Tomooka N."/>
        </authorList>
    </citation>
    <scope>NUCLEOTIDE SEQUENCE [LARGE SCALE GENOMIC DNA]</scope>
    <source>
        <strain evidence="7">cv. Shumari</strain>
    </source>
</reference>
<dbReference type="Pfam" id="PF07725">
    <property type="entry name" value="LRR_3"/>
    <property type="match status" value="1"/>
</dbReference>
<dbReference type="SMART" id="SM00255">
    <property type="entry name" value="TIR"/>
    <property type="match status" value="1"/>
</dbReference>
<dbReference type="OrthoDB" id="1397799at2759"/>
<dbReference type="PANTHER" id="PTHR11017:SF263">
    <property type="entry name" value="ADP-RIBOSYL CYCLASE_CYCLIC ADP-RIBOSE HYDROLASE"/>
    <property type="match status" value="1"/>
</dbReference>
<keyword evidence="4" id="KW-0520">NAD</keyword>
<dbReference type="InterPro" id="IPR032675">
    <property type="entry name" value="LRR_dom_sf"/>
</dbReference>
<dbReference type="Pfam" id="PF01582">
    <property type="entry name" value="TIR"/>
    <property type="match status" value="1"/>
</dbReference>
<keyword evidence="3" id="KW-0611">Plant defense</keyword>
<dbReference type="InterPro" id="IPR000157">
    <property type="entry name" value="TIR_dom"/>
</dbReference>
<protein>
    <recommendedName>
        <fullName evidence="5">TIR domain-containing protein</fullName>
    </recommendedName>
</protein>
<dbReference type="InterPro" id="IPR058192">
    <property type="entry name" value="WHD_ROQ1-like"/>
</dbReference>
<dbReference type="EMBL" id="AP015035">
    <property type="protein sequence ID" value="BAT80135.1"/>
    <property type="molecule type" value="Genomic_DNA"/>
</dbReference>
<sequence length="1185" mass="136834">MYLFLSSILFSVLFSLIPWLFRKLKSMKDKAVSDNSVPRIKHDVFVSFRSEDIRRGFLTNLTNTFQEKKIKAFVDGQTLKGEAIWPSIVGAIEGSSISVIIFSPGYVSSEWCLEELAKIFECRVKYGHTIIPVFYHVEQADVLYRSGRYRSPFGKDESKHKSKLQSWRSALEKSAQLSGIESSKIRDDDKLVKEIVNHVLTRLRMVNSKGQVGIDKKIEEIVSWIKENPKQTRLIGIWGKGGVGKTTLVEEVYNKLQSQYEGCYFLAHVTEKLSRHGILSLKDNCFSKLLGYDVKIVSPNSLPKDIVRRIESMKVLIVLDDVNDSEHLEKWLEILGNFGSGSRIIVTTRHLEVLEANKAYKKYQLGELSSDEALTLFNLNAYNQSDYRREYNRLSECVILYAKGIPLVIKVLAGHLRGKKKEEWKRELDKLEKMPQTKVYEVMKLSYDGLEHKQQQMFLDLACFFLRTHERVNVGYLKSLLKDNESDNSIDFEFGRLKDKALITFSEDNNFVSMHDNLQQMAWEIVRQESIEDPGKRIRLWNPSETYEALKYVKGIDSIRSIVLHWPAIKKERLRPHIFAKMSRLQFLEIDDLYHHNSVEPFDILGDNTCWPKWQKARIADILVEGLHFLATELRFLCWYHYPLESLPENFSAEKLVILRLPHSRMEKLWLGVKNLVNLKELDLSKSKKLKGLPDLSKAINLELLILRSCSMLTSVHPSIFSLPKLEKLDLERCESLTILASCSNLHGLSYLNLDFCENLMKFSLISDNMKELRLRCSKIKALPLSFGHQRKLEFLHLEESGIERLPSLKNLTQLLHLDVSFCDKLQTIAELPPFLENLNLQYCTLLQTIPKLPSSLKTLNTEACTSLETLPELPTSIEILNVESCSSLGTIPELPPCLQTLNVQCCHLLRTIPKLPTCLKTLHTKNCTSLQNLPQLPPFLETLNATYCKSLKGVLFPTAKDEKLKENMKKLLFWNCSNLDKHSLVAIRLNMKINMMKFVANHISAPDHSHVEDYSDYEYNYHSYQAVYAYPGSNFPEWLEYKTTEDYIIIDVPSSMSSSLVGFIFCFVLGEFQHTDIIRRVEFKITVSDGGGKDEGERESVRMYMDYWDDTIESDNICVMYDQRCSHFLLSRSRRLTSFKIQVTMEARISFDETFYVVLQKVLKGFGVSPISFDKLRSSNYKFR</sequence>
<dbReference type="InterPro" id="IPR002182">
    <property type="entry name" value="NB-ARC"/>
</dbReference>
<evidence type="ECO:0000256" key="1">
    <source>
        <dbReference type="ARBA" id="ARBA00022614"/>
    </source>
</evidence>
<dbReference type="InterPro" id="IPR027417">
    <property type="entry name" value="P-loop_NTPase"/>
</dbReference>
<dbReference type="SUPFAM" id="SSF52540">
    <property type="entry name" value="P-loop containing nucleoside triphosphate hydrolases"/>
    <property type="match status" value="1"/>
</dbReference>
<gene>
    <name evidence="6" type="primary">Vigan.02G311200</name>
    <name evidence="6" type="ORF">VIGAN_02311200</name>
</gene>
<dbReference type="InterPro" id="IPR044974">
    <property type="entry name" value="Disease_R_plants"/>
</dbReference>
<proteinExistence type="predicted"/>
<dbReference type="SUPFAM" id="SSF52058">
    <property type="entry name" value="L domain-like"/>
    <property type="match status" value="1"/>
</dbReference>
<dbReference type="PRINTS" id="PR00364">
    <property type="entry name" value="DISEASERSIST"/>
</dbReference>